<evidence type="ECO:0000313" key="3">
    <source>
        <dbReference type="Proteomes" id="UP001300502"/>
    </source>
</evidence>
<evidence type="ECO:0000256" key="1">
    <source>
        <dbReference type="SAM" id="SignalP"/>
    </source>
</evidence>
<accession>A0AAV9INE2</accession>
<gene>
    <name evidence="2" type="ORF">GAYE_SCF65G6759</name>
</gene>
<protein>
    <submittedName>
        <fullName evidence="2">Uncharacterized protein</fullName>
    </submittedName>
</protein>
<feature type="chain" id="PRO_5043945150" evidence="1">
    <location>
        <begin position="24"/>
        <end position="253"/>
    </location>
</feature>
<keyword evidence="1" id="KW-0732">Signal</keyword>
<proteinExistence type="predicted"/>
<evidence type="ECO:0000313" key="2">
    <source>
        <dbReference type="EMBL" id="KAK4528812.1"/>
    </source>
</evidence>
<keyword evidence="3" id="KW-1185">Reference proteome</keyword>
<comment type="caution">
    <text evidence="2">The sequence shown here is derived from an EMBL/GenBank/DDBJ whole genome shotgun (WGS) entry which is preliminary data.</text>
</comment>
<name>A0AAV9INE2_9RHOD</name>
<sequence length="253" mass="27577">MRGFLVVSVFFLLYVSYYGAIHAAPLSSHHLQDSSLLYKWQQSESLPTYKRQTVNATAAPTPTVSAGETDIQIGFTGSAVRMAQKFGMLPSKERTVITVAQEDAADALILENASPYHVIQVEYVGSPSPFAVAFDVIVPDNEASSYLSQVKTNTSFQDDLRTSLNLPTSYSFLATQIASATPTPTVCYTLAAYGQYIPCTATPKPTVCYTLAAYGQYIPCTATPSPYYPTYSSSSYSSSMYPQIPTYPFIPSF</sequence>
<dbReference type="Proteomes" id="UP001300502">
    <property type="component" value="Unassembled WGS sequence"/>
</dbReference>
<reference evidence="2 3" key="1">
    <citation type="submission" date="2022-07" db="EMBL/GenBank/DDBJ databases">
        <title>Genome-wide signatures of adaptation to extreme environments.</title>
        <authorList>
            <person name="Cho C.H."/>
            <person name="Yoon H.S."/>
        </authorList>
    </citation>
    <scope>NUCLEOTIDE SEQUENCE [LARGE SCALE GENOMIC DNA]</scope>
    <source>
        <strain evidence="2 3">108.79 E11</strain>
    </source>
</reference>
<feature type="signal peptide" evidence="1">
    <location>
        <begin position="1"/>
        <end position="23"/>
    </location>
</feature>
<dbReference type="EMBL" id="JANCYU010000070">
    <property type="protein sequence ID" value="KAK4528812.1"/>
    <property type="molecule type" value="Genomic_DNA"/>
</dbReference>
<dbReference type="AlphaFoldDB" id="A0AAV9INE2"/>
<organism evidence="2 3">
    <name type="scientific">Galdieria yellowstonensis</name>
    <dbReference type="NCBI Taxonomy" id="3028027"/>
    <lineage>
        <taxon>Eukaryota</taxon>
        <taxon>Rhodophyta</taxon>
        <taxon>Bangiophyceae</taxon>
        <taxon>Galdieriales</taxon>
        <taxon>Galdieriaceae</taxon>
        <taxon>Galdieria</taxon>
    </lineage>
</organism>